<protein>
    <recommendedName>
        <fullName evidence="3">DUF4249 domain-containing protein</fullName>
    </recommendedName>
</protein>
<gene>
    <name evidence="1" type="ORF">AQPE_1983</name>
</gene>
<organism evidence="1 2">
    <name type="scientific">Aquipluma nitroreducens</name>
    <dbReference type="NCBI Taxonomy" id="2010828"/>
    <lineage>
        <taxon>Bacteria</taxon>
        <taxon>Pseudomonadati</taxon>
        <taxon>Bacteroidota</taxon>
        <taxon>Bacteroidia</taxon>
        <taxon>Marinilabiliales</taxon>
        <taxon>Prolixibacteraceae</taxon>
        <taxon>Aquipluma</taxon>
    </lineage>
</organism>
<reference evidence="1" key="1">
    <citation type="journal article" date="2020" name="Int. J. Syst. Evol. Microbiol.">
        <title>Aquipluma nitroreducens gen. nov. sp. nov., a novel facultatively anaerobic bacterium isolated from a freshwater lake.</title>
        <authorList>
            <person name="Watanabe M."/>
            <person name="Kojima H."/>
            <person name="Fukui M."/>
        </authorList>
    </citation>
    <scope>NUCLEOTIDE SEQUENCE</scope>
    <source>
        <strain evidence="1">MeG22</strain>
    </source>
</reference>
<dbReference type="Pfam" id="PF14054">
    <property type="entry name" value="DUF4249"/>
    <property type="match status" value="1"/>
</dbReference>
<accession>A0A5K7S8H0</accession>
<evidence type="ECO:0000313" key="2">
    <source>
        <dbReference type="Proteomes" id="UP001193389"/>
    </source>
</evidence>
<keyword evidence="2" id="KW-1185">Reference proteome</keyword>
<dbReference type="AlphaFoldDB" id="A0A5K7S8H0"/>
<evidence type="ECO:0000313" key="1">
    <source>
        <dbReference type="EMBL" id="BBE17826.1"/>
    </source>
</evidence>
<sequence>MPFEESDQSLVVNCLFSEDVNWKVILSRVKSYNDSTENYFGSARVGIIPENGDTIRLTYESNGVYRAESRPIKGINYQLVVNDHGKILRAKSEIPSAVKVSSVKVAGEHSVFYSNANLTDYEVVPVKLDVTPTDKQNYVRLRFYSLNTNKIMCYVVTSKTIETLRAKQYPEKFLFDLSVLIGKQISGYNIKSEVLYGIMYKYNIYNYQYENDVLPAIEKVEVGPRDETTFLIELIFSNSNWLSNVSRDTYNVLGVINQPKEASLFVSYYTVMNKNGSTDYTEEYWLEAVTMSEDYYKYQKSYVNQVNNISNPFSSTNEVYTNIDNGVGIFAGYNRQMIHFHDY</sequence>
<dbReference type="InterPro" id="IPR025345">
    <property type="entry name" value="DUF4249"/>
</dbReference>
<evidence type="ECO:0008006" key="3">
    <source>
        <dbReference type="Google" id="ProtNLM"/>
    </source>
</evidence>
<dbReference type="Proteomes" id="UP001193389">
    <property type="component" value="Chromosome"/>
</dbReference>
<dbReference type="KEGG" id="anf:AQPE_1983"/>
<proteinExistence type="predicted"/>
<dbReference type="EMBL" id="AP018694">
    <property type="protein sequence ID" value="BBE17826.1"/>
    <property type="molecule type" value="Genomic_DNA"/>
</dbReference>
<name>A0A5K7S8H0_9BACT</name>